<dbReference type="EMBL" id="CP001087">
    <property type="protein sequence ID" value="ACN13358.1"/>
    <property type="molecule type" value="Genomic_DNA"/>
</dbReference>
<gene>
    <name evidence="2" type="ordered locus">HRM2_02360</name>
</gene>
<reference evidence="2 3" key="1">
    <citation type="journal article" date="2009" name="Environ. Microbiol.">
        <title>Genome sequence of Desulfobacterium autotrophicum HRM2, a marine sulfate reducer oxidizing organic carbon completely to carbon dioxide.</title>
        <authorList>
            <person name="Strittmatter A.W."/>
            <person name="Liesegang H."/>
            <person name="Rabus R."/>
            <person name="Decker I."/>
            <person name="Amann J."/>
            <person name="Andres S."/>
            <person name="Henne A."/>
            <person name="Fricke W.F."/>
            <person name="Martinez-Arias R."/>
            <person name="Bartels D."/>
            <person name="Goesmann A."/>
            <person name="Krause L."/>
            <person name="Puehler A."/>
            <person name="Klenk H.P."/>
            <person name="Richter M."/>
            <person name="Schuler M."/>
            <person name="Gloeckner F.O."/>
            <person name="Meyerdierks A."/>
            <person name="Gottschalk G."/>
            <person name="Amann R."/>
        </authorList>
    </citation>
    <scope>NUCLEOTIDE SEQUENCE [LARGE SCALE GENOMIC DNA]</scope>
    <source>
        <strain evidence="3">ATCC 43914 / DSM 3382 / HRM2</strain>
    </source>
</reference>
<dbReference type="HOGENOM" id="CLU_067299_2_0_7"/>
<dbReference type="KEGG" id="dat:HRM2_02360"/>
<evidence type="ECO:0000313" key="2">
    <source>
        <dbReference type="EMBL" id="ACN13358.1"/>
    </source>
</evidence>
<protein>
    <recommendedName>
        <fullName evidence="1">PPM-type phosphatase domain-containing protein</fullName>
    </recommendedName>
</protein>
<dbReference type="eggNOG" id="COG0631">
    <property type="taxonomic scope" value="Bacteria"/>
</dbReference>
<evidence type="ECO:0000259" key="1">
    <source>
        <dbReference type="Pfam" id="PF13672"/>
    </source>
</evidence>
<organism evidence="2 3">
    <name type="scientific">Desulforapulum autotrophicum (strain ATCC 43914 / DSM 3382 / VKM B-1955 / HRM2)</name>
    <name type="common">Desulfobacterium autotrophicum</name>
    <dbReference type="NCBI Taxonomy" id="177437"/>
    <lineage>
        <taxon>Bacteria</taxon>
        <taxon>Pseudomonadati</taxon>
        <taxon>Thermodesulfobacteriota</taxon>
        <taxon>Desulfobacteria</taxon>
        <taxon>Desulfobacterales</taxon>
        <taxon>Desulfobacteraceae</taxon>
        <taxon>Desulforapulum</taxon>
    </lineage>
</organism>
<name>C0QFG2_DESAH</name>
<feature type="domain" description="PPM-type phosphatase" evidence="1">
    <location>
        <begin position="11"/>
        <end position="220"/>
    </location>
</feature>
<dbReference type="Gene3D" id="3.60.40.10">
    <property type="entry name" value="PPM-type phosphatase domain"/>
    <property type="match status" value="1"/>
</dbReference>
<dbReference type="AlphaFoldDB" id="C0QFG2"/>
<sequence>MRAEHILEKGSGRINEDALVMEGSLFGVFDGATSLDKALFDGCKTGGKIASSTACDVFKKNGASLEILAGKANEKIWETMISHGVNLSERQNLWSTSAAVAKVDGRVLEWVQAGDACIILVHGDGSHRVLGEKPDHDFETLSLWKQMAQTSPVTIGQALAHQIAKTRQQMNRTYGVLNGERAAENFILSGVEPLEEVAHILLFTDGLQLPTPDPEPLKRFDDLVNNYLRLGLHGLRDRIRAIEDKDPMCRQYPRFKCHDDIAAIAVTL</sequence>
<accession>C0QFG2</accession>
<dbReference type="OrthoDB" id="1755431at2"/>
<evidence type="ECO:0000313" key="3">
    <source>
        <dbReference type="Proteomes" id="UP000000442"/>
    </source>
</evidence>
<dbReference type="STRING" id="177437.HRM2_02360"/>
<dbReference type="RefSeq" id="WP_012662607.1">
    <property type="nucleotide sequence ID" value="NC_012108.1"/>
</dbReference>
<dbReference type="SUPFAM" id="SSF81606">
    <property type="entry name" value="PP2C-like"/>
    <property type="match status" value="1"/>
</dbReference>
<proteinExistence type="predicted"/>
<dbReference type="InterPro" id="IPR001932">
    <property type="entry name" value="PPM-type_phosphatase-like_dom"/>
</dbReference>
<dbReference type="Pfam" id="PF13672">
    <property type="entry name" value="PP2C_2"/>
    <property type="match status" value="1"/>
</dbReference>
<keyword evidence="3" id="KW-1185">Reference proteome</keyword>
<dbReference type="Proteomes" id="UP000000442">
    <property type="component" value="Chromosome"/>
</dbReference>
<dbReference type="InterPro" id="IPR036457">
    <property type="entry name" value="PPM-type-like_dom_sf"/>
</dbReference>